<dbReference type="SUPFAM" id="SSF49464">
    <property type="entry name" value="Carboxypeptidase regulatory domain-like"/>
    <property type="match status" value="1"/>
</dbReference>
<dbReference type="Pfam" id="PF25183">
    <property type="entry name" value="OMP_b-brl_4"/>
    <property type="match status" value="1"/>
</dbReference>
<reference evidence="7 8" key="1">
    <citation type="submission" date="2020-08" db="EMBL/GenBank/DDBJ databases">
        <title>Genomic Encyclopedia of Type Strains, Phase IV (KMG-V): Genome sequencing to study the core and pangenomes of soil and plant-associated prokaryotes.</title>
        <authorList>
            <person name="Whitman W."/>
        </authorList>
    </citation>
    <scope>NUCLEOTIDE SEQUENCE [LARGE SCALE GENOMIC DNA]</scope>
    <source>
        <strain evidence="7 8">M8UP14</strain>
    </source>
</reference>
<dbReference type="AlphaFoldDB" id="A0A7W7ZA37"/>
<evidence type="ECO:0000313" key="7">
    <source>
        <dbReference type="EMBL" id="MBB5055987.1"/>
    </source>
</evidence>
<dbReference type="InterPro" id="IPR036942">
    <property type="entry name" value="Beta-barrel_TonB_sf"/>
</dbReference>
<feature type="chain" id="PRO_5031087527" description="TonB-dependent transporter Oar-like beta-barrel domain-containing protein" evidence="5">
    <location>
        <begin position="29"/>
        <end position="922"/>
    </location>
</feature>
<evidence type="ECO:0000256" key="4">
    <source>
        <dbReference type="SAM" id="MobiDB-lite"/>
    </source>
</evidence>
<feature type="region of interest" description="Disordered" evidence="4">
    <location>
        <begin position="166"/>
        <end position="192"/>
    </location>
</feature>
<feature type="domain" description="TonB-dependent transporter Oar-like beta-barrel" evidence="6">
    <location>
        <begin position="303"/>
        <end position="552"/>
    </location>
</feature>
<dbReference type="RefSeq" id="WP_184213701.1">
    <property type="nucleotide sequence ID" value="NZ_JACHIP010000001.1"/>
</dbReference>
<evidence type="ECO:0000259" key="6">
    <source>
        <dbReference type="Pfam" id="PF25183"/>
    </source>
</evidence>
<sequence>MVRFFAAVAWTASAVLLVPAATALSPQAQQPQPTCAGRTLTGTVQDSTAAVIPGATVQIDSDPAQNRTSGSDGRFSFKCVPAGAHHLSISASGFATAEQDLPARVPADFHITLIPTSSVSVNVDAEETTAEPILGGLNGTSVTGAQLNTLADDPDDLQRELQQLAAAGGGPPSGTVISVDGFQSDSPLPPKSSIARIEVNPDLFSAENRQPPWEGGHIQIYTKPGAKSFHGSLFTTNSSEWMNSRDPFSDAHASIGKQRYGFTLTGPVRKEGSNFSLALEHRSIDEFAVVNAVTLDPDGNETPVVSNVPVPQRLWIGNARVDAQLGPKNIAFVAYSANVNHLVNVGAGGTSLLETGYGSERYDHTLRFSDTTTLSPNLLHESRVSIDFRGEIDAPNSSAPQLEVSGAFTGGGAAIGPQRIRQVRTEWDDDFILSKGKHSLKAGIQLFDFVEHQTLTSNFNGGYTFGGGDAPILDTNNNATSKIAPISGLEQYRRALLHLPGGNPSQFSSVTGDPKINFTEIYPVFFVQDDIKLRPDLTLSAGLRYFFANRPFQDTGITPRLGVSWAPGGSKTLKLNAHLGLFSGHSPNGLQGTQAELLREDGKARVTSLAYSTVYNAGGAPDTSGDSVIHAIRTLAPNYKSNQVLMSQIGADKTLPYGFTLSTNLTYIRGWRQERTLNVNAPIDGSPTGPRAGAANLNVLQLQSSADTAGDIEFAGIGNQKLKVVQFFVGAVRIHILTNADDDAFFNPQSSATNAGEYSLESGDSLWQNFANVTFNLPKKVIVSSDYYGNGNSPFNITTGFDNNGDGNFNDRPQFALPGQSGAVATPFGNLIATGGTGVLARNRASLPWNFHVDGNIQRAFPLTRNPKADHQQTLTANIRSSNLLNHTNVTAEGGVLGSHFFLTPYAADNSRRIEGGLRYSF</sequence>
<evidence type="ECO:0000256" key="3">
    <source>
        <dbReference type="ARBA" id="ARBA00023237"/>
    </source>
</evidence>
<keyword evidence="8" id="KW-1185">Reference proteome</keyword>
<dbReference type="SUPFAM" id="SSF56935">
    <property type="entry name" value="Porins"/>
    <property type="match status" value="1"/>
</dbReference>
<accession>A0A7W7ZA37</accession>
<dbReference type="GO" id="GO:0009279">
    <property type="term" value="C:cell outer membrane"/>
    <property type="evidence" value="ECO:0007669"/>
    <property type="project" value="UniProtKB-SubCell"/>
</dbReference>
<protein>
    <recommendedName>
        <fullName evidence="6">TonB-dependent transporter Oar-like beta-barrel domain-containing protein</fullName>
    </recommendedName>
</protein>
<organism evidence="7 8">
    <name type="scientific">Granulicella aggregans</name>
    <dbReference type="NCBI Taxonomy" id="474949"/>
    <lineage>
        <taxon>Bacteria</taxon>
        <taxon>Pseudomonadati</taxon>
        <taxon>Acidobacteriota</taxon>
        <taxon>Terriglobia</taxon>
        <taxon>Terriglobales</taxon>
        <taxon>Acidobacteriaceae</taxon>
        <taxon>Granulicella</taxon>
    </lineage>
</organism>
<feature type="signal peptide" evidence="5">
    <location>
        <begin position="1"/>
        <end position="28"/>
    </location>
</feature>
<evidence type="ECO:0000256" key="5">
    <source>
        <dbReference type="SAM" id="SignalP"/>
    </source>
</evidence>
<dbReference type="Gene3D" id="2.60.40.1120">
    <property type="entry name" value="Carboxypeptidase-like, regulatory domain"/>
    <property type="match status" value="1"/>
</dbReference>
<name>A0A7W7ZA37_9BACT</name>
<comment type="subcellular location">
    <subcellularLocation>
        <location evidence="1">Cell outer membrane</location>
    </subcellularLocation>
</comment>
<evidence type="ECO:0000256" key="1">
    <source>
        <dbReference type="ARBA" id="ARBA00004442"/>
    </source>
</evidence>
<keyword evidence="2" id="KW-0472">Membrane</keyword>
<comment type="caution">
    <text evidence="7">The sequence shown here is derived from an EMBL/GenBank/DDBJ whole genome shotgun (WGS) entry which is preliminary data.</text>
</comment>
<keyword evidence="5" id="KW-0732">Signal</keyword>
<dbReference type="InterPro" id="IPR008969">
    <property type="entry name" value="CarboxyPept-like_regulatory"/>
</dbReference>
<evidence type="ECO:0000256" key="2">
    <source>
        <dbReference type="ARBA" id="ARBA00023136"/>
    </source>
</evidence>
<evidence type="ECO:0000313" key="8">
    <source>
        <dbReference type="Proteomes" id="UP000540989"/>
    </source>
</evidence>
<proteinExistence type="predicted"/>
<dbReference type="InterPro" id="IPR057601">
    <property type="entry name" value="Oar-like_b-barrel"/>
</dbReference>
<dbReference type="Gene3D" id="2.40.170.20">
    <property type="entry name" value="TonB-dependent receptor, beta-barrel domain"/>
    <property type="match status" value="1"/>
</dbReference>
<dbReference type="Pfam" id="PF13620">
    <property type="entry name" value="CarboxypepD_reg"/>
    <property type="match status" value="1"/>
</dbReference>
<gene>
    <name evidence="7" type="ORF">HDF16_000656</name>
</gene>
<dbReference type="EMBL" id="JACHIP010000001">
    <property type="protein sequence ID" value="MBB5055987.1"/>
    <property type="molecule type" value="Genomic_DNA"/>
</dbReference>
<dbReference type="Proteomes" id="UP000540989">
    <property type="component" value="Unassembled WGS sequence"/>
</dbReference>
<keyword evidence="3" id="KW-0998">Cell outer membrane</keyword>